<dbReference type="Proteomes" id="UP000042054">
    <property type="component" value="Unassembled WGS sequence"/>
</dbReference>
<keyword evidence="1" id="KW-0472">Membrane</keyword>
<dbReference type="OrthoDB" id="6481039at2"/>
<protein>
    <submittedName>
        <fullName evidence="2">Pilin protein, major subunit</fullName>
    </submittedName>
</protein>
<dbReference type="STRING" id="29485.CH64_2009"/>
<dbReference type="AlphaFoldDB" id="A0A0U1HNU6"/>
<gene>
    <name evidence="2" type="primary">flp</name>
    <name evidence="2" type="ORF">ERS008555_00566</name>
</gene>
<reference evidence="2 3" key="1">
    <citation type="submission" date="2015-03" db="EMBL/GenBank/DDBJ databases">
        <authorList>
            <person name="Murphy D."/>
        </authorList>
    </citation>
    <scope>NUCLEOTIDE SEQUENCE [LARGE SCALE GENOMIC DNA]</scope>
    <source>
        <strain evidence="2 3">68/02</strain>
    </source>
</reference>
<sequence length="68" mass="7183">MMNLITKGYVTAQVKTQEFMKDNRGSIIEYVMIIALAGVLITAASPTLQALVTDLVAAAKKSVTPGNA</sequence>
<evidence type="ECO:0000313" key="3">
    <source>
        <dbReference type="Proteomes" id="UP000042054"/>
    </source>
</evidence>
<dbReference type="RefSeq" id="WP_050534550.1">
    <property type="nucleotide sequence ID" value="NZ_CTKE01000002.1"/>
</dbReference>
<organism evidence="2 3">
    <name type="scientific">Yersinia rohdei</name>
    <dbReference type="NCBI Taxonomy" id="29485"/>
    <lineage>
        <taxon>Bacteria</taxon>
        <taxon>Pseudomonadati</taxon>
        <taxon>Pseudomonadota</taxon>
        <taxon>Gammaproteobacteria</taxon>
        <taxon>Enterobacterales</taxon>
        <taxon>Yersiniaceae</taxon>
        <taxon>Yersinia</taxon>
    </lineage>
</organism>
<dbReference type="EMBL" id="CTKE01000002">
    <property type="protein sequence ID" value="CQI88231.1"/>
    <property type="molecule type" value="Genomic_DNA"/>
</dbReference>
<proteinExistence type="predicted"/>
<name>A0A0U1HNU6_YERRO</name>
<keyword evidence="1" id="KW-1133">Transmembrane helix</keyword>
<accession>A0A0U1HNU6</accession>
<evidence type="ECO:0000313" key="2">
    <source>
        <dbReference type="EMBL" id="CQI88231.1"/>
    </source>
</evidence>
<keyword evidence="1" id="KW-0812">Transmembrane</keyword>
<feature type="transmembrane region" description="Helical" evidence="1">
    <location>
        <begin position="27"/>
        <end position="45"/>
    </location>
</feature>
<evidence type="ECO:0000256" key="1">
    <source>
        <dbReference type="SAM" id="Phobius"/>
    </source>
</evidence>